<keyword evidence="1 4" id="KW-0732">Signal</keyword>
<evidence type="ECO:0000256" key="3">
    <source>
        <dbReference type="SAM" id="MobiDB-lite"/>
    </source>
</evidence>
<dbReference type="AlphaFoldDB" id="A0A8J4Q2Z2"/>
<evidence type="ECO:0000256" key="2">
    <source>
        <dbReference type="ARBA" id="ARBA00023157"/>
    </source>
</evidence>
<sequence length="376" mass="39751">MKIVIILSVFVFLSCVYAQQPLVPNQCRYQLGDDLYDFSDFAKQDWVYNSTDWSIDPNRYHVGVCTQSTFCASKFNGSVAVAACQENIKVPYILIATLTSPQFKPLANTTQKGATLVYTDATNQICSNGNTRVTNVQLICAPGQANRIVNVIEKPVCVYNVVLSGDSACPRNNSSSESSSDASSYSSSSTNSSSSDASSYASSSSYSSSDSSTNSSSSYSDSSSSSNSTSSESYQSSESSSSSSNSTSSDSSSSSSDSSSSSSDSSSSGETPSFPIDKVCFTYTNKSITSCTSYLDGNVVCTTSTGNLTDTCVEYGHVNVCFTPISRVCVTVGSNIPTCTTSRGTSTSTCVAFNNNQNKSIFNSQTQSFNLVGNYS</sequence>
<dbReference type="Proteomes" id="UP000695562">
    <property type="component" value="Unassembled WGS sequence"/>
</dbReference>
<feature type="signal peptide" evidence="4">
    <location>
        <begin position="1"/>
        <end position="18"/>
    </location>
</feature>
<dbReference type="InterPro" id="IPR044865">
    <property type="entry name" value="MRH_dom"/>
</dbReference>
<comment type="caution">
    <text evidence="6">The sequence shown here is derived from an EMBL/GenBank/DDBJ whole genome shotgun (WGS) entry which is preliminary data.</text>
</comment>
<evidence type="ECO:0000256" key="4">
    <source>
        <dbReference type="SAM" id="SignalP"/>
    </source>
</evidence>
<keyword evidence="2" id="KW-1015">Disulfide bond</keyword>
<dbReference type="Pfam" id="PF13015">
    <property type="entry name" value="PRKCSH_1"/>
    <property type="match status" value="1"/>
</dbReference>
<name>A0A8J4Q2Z2_9MYCE</name>
<evidence type="ECO:0000313" key="6">
    <source>
        <dbReference type="EMBL" id="KAF2077770.1"/>
    </source>
</evidence>
<dbReference type="InterPro" id="IPR036607">
    <property type="entry name" value="PRKCSH"/>
</dbReference>
<accession>A0A8J4Q2Z2</accession>
<dbReference type="SUPFAM" id="SSF50911">
    <property type="entry name" value="Mannose 6-phosphate receptor domain"/>
    <property type="match status" value="1"/>
</dbReference>
<dbReference type="InterPro" id="IPR009011">
    <property type="entry name" value="Man6P_isomerase_rcpt-bd_dom_sf"/>
</dbReference>
<evidence type="ECO:0000259" key="5">
    <source>
        <dbReference type="PROSITE" id="PS51914"/>
    </source>
</evidence>
<protein>
    <recommendedName>
        <fullName evidence="5">MRH domain-containing protein</fullName>
    </recommendedName>
</protein>
<dbReference type="PROSITE" id="PS51914">
    <property type="entry name" value="MRH"/>
    <property type="match status" value="1"/>
</dbReference>
<dbReference type="Gene3D" id="2.70.130.10">
    <property type="entry name" value="Mannose-6-phosphate receptor binding domain"/>
    <property type="match status" value="1"/>
</dbReference>
<dbReference type="PROSITE" id="PS51257">
    <property type="entry name" value="PROKAR_LIPOPROTEIN"/>
    <property type="match status" value="1"/>
</dbReference>
<gene>
    <name evidence="6" type="ORF">CYY_000891</name>
</gene>
<keyword evidence="7" id="KW-1185">Reference proteome</keyword>
<feature type="domain" description="MRH" evidence="5">
    <location>
        <begin position="25"/>
        <end position="171"/>
    </location>
</feature>
<organism evidence="6 7">
    <name type="scientific">Polysphondylium violaceum</name>
    <dbReference type="NCBI Taxonomy" id="133409"/>
    <lineage>
        <taxon>Eukaryota</taxon>
        <taxon>Amoebozoa</taxon>
        <taxon>Evosea</taxon>
        <taxon>Eumycetozoa</taxon>
        <taxon>Dictyostelia</taxon>
        <taxon>Dictyosteliales</taxon>
        <taxon>Dictyosteliaceae</taxon>
        <taxon>Polysphondylium</taxon>
    </lineage>
</organism>
<proteinExistence type="predicted"/>
<evidence type="ECO:0000256" key="1">
    <source>
        <dbReference type="ARBA" id="ARBA00022729"/>
    </source>
</evidence>
<feature type="chain" id="PRO_5035207565" description="MRH domain-containing protein" evidence="4">
    <location>
        <begin position="19"/>
        <end position="376"/>
    </location>
</feature>
<reference evidence="6" key="1">
    <citation type="submission" date="2020-01" db="EMBL/GenBank/DDBJ databases">
        <title>Development of genomics and gene disruption for Polysphondylium violaceum indicates a role for the polyketide synthase stlB in stalk morphogenesis.</title>
        <authorList>
            <person name="Narita B."/>
            <person name="Kawabe Y."/>
            <person name="Kin K."/>
            <person name="Saito T."/>
            <person name="Gibbs R."/>
            <person name="Kuspa A."/>
            <person name="Muzny D."/>
            <person name="Queller D."/>
            <person name="Richards S."/>
            <person name="Strassman J."/>
            <person name="Sucgang R."/>
            <person name="Worley K."/>
            <person name="Schaap P."/>
        </authorList>
    </citation>
    <scope>NUCLEOTIDE SEQUENCE</scope>
    <source>
        <strain evidence="6">QSvi11</strain>
    </source>
</reference>
<evidence type="ECO:0000313" key="7">
    <source>
        <dbReference type="Proteomes" id="UP000695562"/>
    </source>
</evidence>
<feature type="region of interest" description="Disordered" evidence="3">
    <location>
        <begin position="169"/>
        <end position="272"/>
    </location>
</feature>
<dbReference type="EMBL" id="AJWJ01000019">
    <property type="protein sequence ID" value="KAF2077770.1"/>
    <property type="molecule type" value="Genomic_DNA"/>
</dbReference>
<feature type="compositionally biased region" description="Low complexity" evidence="3">
    <location>
        <begin position="173"/>
        <end position="268"/>
    </location>
</feature>